<keyword evidence="1" id="KW-0812">Transmembrane</keyword>
<dbReference type="Proteomes" id="UP000821837">
    <property type="component" value="Chromosome 3"/>
</dbReference>
<evidence type="ECO:0000256" key="1">
    <source>
        <dbReference type="SAM" id="Phobius"/>
    </source>
</evidence>
<keyword evidence="3" id="KW-1185">Reference proteome</keyword>
<dbReference type="EMBL" id="JABSTV010001249">
    <property type="protein sequence ID" value="KAH7962741.1"/>
    <property type="molecule type" value="Genomic_DNA"/>
</dbReference>
<evidence type="ECO:0000313" key="2">
    <source>
        <dbReference type="EMBL" id="KAH7962741.1"/>
    </source>
</evidence>
<organism evidence="2 3">
    <name type="scientific">Rhipicephalus sanguineus</name>
    <name type="common">Brown dog tick</name>
    <name type="synonym">Ixodes sanguineus</name>
    <dbReference type="NCBI Taxonomy" id="34632"/>
    <lineage>
        <taxon>Eukaryota</taxon>
        <taxon>Metazoa</taxon>
        <taxon>Ecdysozoa</taxon>
        <taxon>Arthropoda</taxon>
        <taxon>Chelicerata</taxon>
        <taxon>Arachnida</taxon>
        <taxon>Acari</taxon>
        <taxon>Parasitiformes</taxon>
        <taxon>Ixodida</taxon>
        <taxon>Ixodoidea</taxon>
        <taxon>Ixodidae</taxon>
        <taxon>Rhipicephalinae</taxon>
        <taxon>Rhipicephalus</taxon>
        <taxon>Rhipicephalus</taxon>
    </lineage>
</organism>
<sequence length="627" mass="68490">MVGLDQLRLPLRFKDHVNEKDQGGYEMAPARPGAIAGVVIGLSCSLVGFAVLAFAMAFSRHAEQFADDSLVCDTEQCHENGSFLGDSMEDFYSLLDSIITPGELPYPDIYGTHVFFHTYRACTRFMNSSQDTAALTSVIPRLQKHASSLHNLSQRDLVAAIAALSAVSGIDVLFGIGLGLRNKSVYPAIRGGRSIRQAFEGLPDFESHLEAALAAMVAKAPSKELVADVLKLDDVVNAAFENDSDTRLLNLSAITETALQLGPTDWSFLFQKYLRWSHTERFFWTGRNQAESILKVIGSNATSETVRAYLSLQVAAEVLALYFKSILSSADASQPETRKTCLKAACRVSSHACSYQISRLLGLPPIAEADTQVLLDAVVDAFSEKQGLVPWIDSHRWVNLMAMFRNTTVTLPHRLVRPLSDRYTPVYPNISQWSGDFLDEHLTLMADHEAASVSYPLPADMEVLAERQLEGAFAFNEVLKSVVLSGALISAPVLYSATMPTSFDGETSGWNVATASKLFAWTMAARISLDGLLSGAGGIGGPPLPGSKQPPTSPDAIRTFLRRFCLLSCGHDEAHLSARSLCMIPLMGMPEFADAFRCPRGTVMNPNDSCALRFPEQRDLERARKLL</sequence>
<dbReference type="Gene3D" id="3.40.390.10">
    <property type="entry name" value="Collagenase (Catalytic Domain)"/>
    <property type="match status" value="1"/>
</dbReference>
<keyword evidence="1" id="KW-0472">Membrane</keyword>
<reference evidence="2" key="1">
    <citation type="journal article" date="2020" name="Cell">
        <title>Large-Scale Comparative Analyses of Tick Genomes Elucidate Their Genetic Diversity and Vector Capacities.</title>
        <authorList>
            <consortium name="Tick Genome and Microbiome Consortium (TIGMIC)"/>
            <person name="Jia N."/>
            <person name="Wang J."/>
            <person name="Shi W."/>
            <person name="Du L."/>
            <person name="Sun Y."/>
            <person name="Zhan W."/>
            <person name="Jiang J.F."/>
            <person name="Wang Q."/>
            <person name="Zhang B."/>
            <person name="Ji P."/>
            <person name="Bell-Sakyi L."/>
            <person name="Cui X.M."/>
            <person name="Yuan T.T."/>
            <person name="Jiang B.G."/>
            <person name="Yang W.F."/>
            <person name="Lam T.T."/>
            <person name="Chang Q.C."/>
            <person name="Ding S.J."/>
            <person name="Wang X.J."/>
            <person name="Zhu J.G."/>
            <person name="Ruan X.D."/>
            <person name="Zhao L."/>
            <person name="Wei J.T."/>
            <person name="Ye R.Z."/>
            <person name="Que T.C."/>
            <person name="Du C.H."/>
            <person name="Zhou Y.H."/>
            <person name="Cheng J.X."/>
            <person name="Dai P.F."/>
            <person name="Guo W.B."/>
            <person name="Han X.H."/>
            <person name="Huang E.J."/>
            <person name="Li L.F."/>
            <person name="Wei W."/>
            <person name="Gao Y.C."/>
            <person name="Liu J.Z."/>
            <person name="Shao H.Z."/>
            <person name="Wang X."/>
            <person name="Wang C.C."/>
            <person name="Yang T.C."/>
            <person name="Huo Q.B."/>
            <person name="Li W."/>
            <person name="Chen H.Y."/>
            <person name="Chen S.E."/>
            <person name="Zhou L.G."/>
            <person name="Ni X.B."/>
            <person name="Tian J.H."/>
            <person name="Sheng Y."/>
            <person name="Liu T."/>
            <person name="Pan Y.S."/>
            <person name="Xia L.Y."/>
            <person name="Li J."/>
            <person name="Zhao F."/>
            <person name="Cao W.C."/>
        </authorList>
    </citation>
    <scope>NUCLEOTIDE SEQUENCE</scope>
    <source>
        <strain evidence="2">Rsan-2018</strain>
    </source>
</reference>
<dbReference type="SUPFAM" id="SSF55486">
    <property type="entry name" value="Metalloproteases ('zincins'), catalytic domain"/>
    <property type="match status" value="1"/>
</dbReference>
<protein>
    <submittedName>
        <fullName evidence="2">Uncharacterized protein</fullName>
    </submittedName>
</protein>
<dbReference type="VEuPathDB" id="VectorBase:RSAN_049172"/>
<gene>
    <name evidence="2" type="ORF">HPB52_017741</name>
</gene>
<name>A0A9D4Q487_RHISA</name>
<accession>A0A9D4Q487</accession>
<dbReference type="GO" id="GO:0008237">
    <property type="term" value="F:metallopeptidase activity"/>
    <property type="evidence" value="ECO:0007669"/>
    <property type="project" value="InterPro"/>
</dbReference>
<feature type="transmembrane region" description="Helical" evidence="1">
    <location>
        <begin position="157"/>
        <end position="180"/>
    </location>
</feature>
<reference evidence="2" key="2">
    <citation type="submission" date="2021-09" db="EMBL/GenBank/DDBJ databases">
        <authorList>
            <person name="Jia N."/>
            <person name="Wang J."/>
            <person name="Shi W."/>
            <person name="Du L."/>
            <person name="Sun Y."/>
            <person name="Zhan W."/>
            <person name="Jiang J."/>
            <person name="Wang Q."/>
            <person name="Zhang B."/>
            <person name="Ji P."/>
            <person name="Sakyi L.B."/>
            <person name="Cui X."/>
            <person name="Yuan T."/>
            <person name="Jiang B."/>
            <person name="Yang W."/>
            <person name="Lam T.T.-Y."/>
            <person name="Chang Q."/>
            <person name="Ding S."/>
            <person name="Wang X."/>
            <person name="Zhu J."/>
            <person name="Ruan X."/>
            <person name="Zhao L."/>
            <person name="Wei J."/>
            <person name="Que T."/>
            <person name="Du C."/>
            <person name="Cheng J."/>
            <person name="Dai P."/>
            <person name="Han X."/>
            <person name="Huang E."/>
            <person name="Gao Y."/>
            <person name="Liu J."/>
            <person name="Shao H."/>
            <person name="Ye R."/>
            <person name="Li L."/>
            <person name="Wei W."/>
            <person name="Wang X."/>
            <person name="Wang C."/>
            <person name="Huo Q."/>
            <person name="Li W."/>
            <person name="Guo W."/>
            <person name="Chen H."/>
            <person name="Chen S."/>
            <person name="Zhou L."/>
            <person name="Zhou L."/>
            <person name="Ni X."/>
            <person name="Tian J."/>
            <person name="Zhou Y."/>
            <person name="Sheng Y."/>
            <person name="Liu T."/>
            <person name="Pan Y."/>
            <person name="Xia L."/>
            <person name="Li J."/>
            <person name="Zhao F."/>
            <person name="Cao W."/>
        </authorList>
    </citation>
    <scope>NUCLEOTIDE SEQUENCE</scope>
    <source>
        <strain evidence="2">Rsan-2018</strain>
        <tissue evidence="2">Larvae</tissue>
    </source>
</reference>
<keyword evidence="1" id="KW-1133">Transmembrane helix</keyword>
<evidence type="ECO:0000313" key="3">
    <source>
        <dbReference type="Proteomes" id="UP000821837"/>
    </source>
</evidence>
<feature type="transmembrane region" description="Helical" evidence="1">
    <location>
        <begin position="34"/>
        <end position="58"/>
    </location>
</feature>
<comment type="caution">
    <text evidence="2">The sequence shown here is derived from an EMBL/GenBank/DDBJ whole genome shotgun (WGS) entry which is preliminary data.</text>
</comment>
<dbReference type="AlphaFoldDB" id="A0A9D4Q487"/>
<dbReference type="InterPro" id="IPR024079">
    <property type="entry name" value="MetalloPept_cat_dom_sf"/>
</dbReference>
<proteinExistence type="predicted"/>